<dbReference type="AlphaFoldDB" id="A0A1R3FX14"/>
<dbReference type="EMBL" id="AWWV01016175">
    <property type="protein sequence ID" value="OMO50397.1"/>
    <property type="molecule type" value="Genomic_DNA"/>
</dbReference>
<organism evidence="2 3">
    <name type="scientific">Corchorus capsularis</name>
    <name type="common">Jute</name>
    <dbReference type="NCBI Taxonomy" id="210143"/>
    <lineage>
        <taxon>Eukaryota</taxon>
        <taxon>Viridiplantae</taxon>
        <taxon>Streptophyta</taxon>
        <taxon>Embryophyta</taxon>
        <taxon>Tracheophyta</taxon>
        <taxon>Spermatophyta</taxon>
        <taxon>Magnoliopsida</taxon>
        <taxon>eudicotyledons</taxon>
        <taxon>Gunneridae</taxon>
        <taxon>Pentapetalae</taxon>
        <taxon>rosids</taxon>
        <taxon>malvids</taxon>
        <taxon>Malvales</taxon>
        <taxon>Malvaceae</taxon>
        <taxon>Grewioideae</taxon>
        <taxon>Apeibeae</taxon>
        <taxon>Corchorus</taxon>
    </lineage>
</organism>
<keyword evidence="3" id="KW-1185">Reference proteome</keyword>
<evidence type="ECO:0000313" key="3">
    <source>
        <dbReference type="Proteomes" id="UP000188268"/>
    </source>
</evidence>
<feature type="region of interest" description="Disordered" evidence="1">
    <location>
        <begin position="1"/>
        <end position="31"/>
    </location>
</feature>
<reference evidence="2 3" key="1">
    <citation type="submission" date="2013-09" db="EMBL/GenBank/DDBJ databases">
        <title>Corchorus capsularis genome sequencing.</title>
        <authorList>
            <person name="Alam M."/>
            <person name="Haque M.S."/>
            <person name="Islam M.S."/>
            <person name="Emdad E.M."/>
            <person name="Islam M.M."/>
            <person name="Ahmed B."/>
            <person name="Halim A."/>
            <person name="Hossen Q.M.M."/>
            <person name="Hossain M.Z."/>
            <person name="Ahmed R."/>
            <person name="Khan M.M."/>
            <person name="Islam R."/>
            <person name="Rashid M.M."/>
            <person name="Khan S.A."/>
            <person name="Rahman M.S."/>
            <person name="Alam M."/>
        </authorList>
    </citation>
    <scope>NUCLEOTIDE SEQUENCE [LARGE SCALE GENOMIC DNA]</scope>
    <source>
        <strain evidence="3">cv. CVL-1</strain>
        <tissue evidence="2">Whole seedling</tissue>
    </source>
</reference>
<protein>
    <submittedName>
        <fullName evidence="2">Uncharacterized protein</fullName>
    </submittedName>
</protein>
<proteinExistence type="predicted"/>
<gene>
    <name evidence="2" type="ORF">CCACVL1_30470</name>
</gene>
<accession>A0A1R3FX14</accession>
<sequence>MASWAADDEIGETEKKKEARKRETPTQDAAL</sequence>
<name>A0A1R3FX14_COCAP</name>
<dbReference type="Gramene" id="OMO50397">
    <property type="protein sequence ID" value="OMO50397"/>
    <property type="gene ID" value="CCACVL1_30470"/>
</dbReference>
<dbReference type="Proteomes" id="UP000188268">
    <property type="component" value="Unassembled WGS sequence"/>
</dbReference>
<feature type="compositionally biased region" description="Basic and acidic residues" evidence="1">
    <location>
        <begin position="12"/>
        <end position="25"/>
    </location>
</feature>
<feature type="compositionally biased region" description="Acidic residues" evidence="1">
    <location>
        <begin position="1"/>
        <end position="11"/>
    </location>
</feature>
<evidence type="ECO:0000313" key="2">
    <source>
        <dbReference type="EMBL" id="OMO50397.1"/>
    </source>
</evidence>
<comment type="caution">
    <text evidence="2">The sequence shown here is derived from an EMBL/GenBank/DDBJ whole genome shotgun (WGS) entry which is preliminary data.</text>
</comment>
<evidence type="ECO:0000256" key="1">
    <source>
        <dbReference type="SAM" id="MobiDB-lite"/>
    </source>
</evidence>